<dbReference type="Pfam" id="PF00188">
    <property type="entry name" value="CAP"/>
    <property type="match status" value="1"/>
</dbReference>
<dbReference type="InterPro" id="IPR002413">
    <property type="entry name" value="V5_allergen-like"/>
</dbReference>
<dbReference type="SUPFAM" id="SSF55797">
    <property type="entry name" value="PR-1-like"/>
    <property type="match status" value="1"/>
</dbReference>
<evidence type="ECO:0000256" key="2">
    <source>
        <dbReference type="ARBA" id="ARBA00023157"/>
    </source>
</evidence>
<dbReference type="CDD" id="cd05383">
    <property type="entry name" value="CAP_CRISP"/>
    <property type="match status" value="1"/>
</dbReference>
<evidence type="ECO:0000256" key="3">
    <source>
        <dbReference type="PROSITE-ProRule" id="PRU01005"/>
    </source>
</evidence>
<accession>A0A8T2JQH9</accession>
<dbReference type="InterPro" id="IPR014044">
    <property type="entry name" value="CAP_dom"/>
</dbReference>
<dbReference type="InterPro" id="IPR042076">
    <property type="entry name" value="Crisp-like_dom"/>
</dbReference>
<comment type="caution">
    <text evidence="6">The sequence shown here is derived from an EMBL/GenBank/DDBJ whole genome shotgun (WGS) entry which is preliminary data.</text>
</comment>
<dbReference type="EMBL" id="JAACNH010000004">
    <property type="protein sequence ID" value="KAG8445813.1"/>
    <property type="molecule type" value="Genomic_DNA"/>
</dbReference>
<dbReference type="InterPro" id="IPR035940">
    <property type="entry name" value="CAP_sf"/>
</dbReference>
<evidence type="ECO:0000313" key="7">
    <source>
        <dbReference type="Proteomes" id="UP000812440"/>
    </source>
</evidence>
<dbReference type="PROSITE" id="PS51670">
    <property type="entry name" value="SHKT"/>
    <property type="match status" value="1"/>
</dbReference>
<gene>
    <name evidence="6" type="ORF">GDO86_010557</name>
</gene>
<dbReference type="AlphaFoldDB" id="A0A8T2JQH9"/>
<organism evidence="6 7">
    <name type="scientific">Hymenochirus boettgeri</name>
    <name type="common">Congo dwarf clawed frog</name>
    <dbReference type="NCBI Taxonomy" id="247094"/>
    <lineage>
        <taxon>Eukaryota</taxon>
        <taxon>Metazoa</taxon>
        <taxon>Chordata</taxon>
        <taxon>Craniata</taxon>
        <taxon>Vertebrata</taxon>
        <taxon>Euteleostomi</taxon>
        <taxon>Amphibia</taxon>
        <taxon>Batrachia</taxon>
        <taxon>Anura</taxon>
        <taxon>Pipoidea</taxon>
        <taxon>Pipidae</taxon>
        <taxon>Pipinae</taxon>
        <taxon>Hymenochirus</taxon>
    </lineage>
</organism>
<dbReference type="PROSITE" id="PS01010">
    <property type="entry name" value="CRISP_2"/>
    <property type="match status" value="1"/>
</dbReference>
<dbReference type="Proteomes" id="UP000812440">
    <property type="component" value="Chromosome 5"/>
</dbReference>
<dbReference type="InterPro" id="IPR018244">
    <property type="entry name" value="Allrgn_V5/Tpx1_CS"/>
</dbReference>
<comment type="caution">
    <text evidence="3">Lacks conserved residue(s) required for the propagation of feature annotation.</text>
</comment>
<evidence type="ECO:0000256" key="4">
    <source>
        <dbReference type="SAM" id="SignalP"/>
    </source>
</evidence>
<dbReference type="Pfam" id="PF08562">
    <property type="entry name" value="Crisp"/>
    <property type="match status" value="1"/>
</dbReference>
<dbReference type="InterPro" id="IPR003582">
    <property type="entry name" value="ShKT_dom"/>
</dbReference>
<dbReference type="PROSITE" id="PS01009">
    <property type="entry name" value="CRISP_1"/>
    <property type="match status" value="1"/>
</dbReference>
<keyword evidence="4" id="KW-0732">Signal</keyword>
<name>A0A8T2JQH9_9PIPI</name>
<dbReference type="GO" id="GO:0005576">
    <property type="term" value="C:extracellular region"/>
    <property type="evidence" value="ECO:0007669"/>
    <property type="project" value="InterPro"/>
</dbReference>
<dbReference type="Gene3D" id="1.10.10.740">
    <property type="entry name" value="Crisp domain"/>
    <property type="match status" value="1"/>
</dbReference>
<protein>
    <recommendedName>
        <fullName evidence="5">ShKT domain-containing protein</fullName>
    </recommendedName>
</protein>
<dbReference type="Gene3D" id="3.40.33.10">
    <property type="entry name" value="CAP"/>
    <property type="match status" value="1"/>
</dbReference>
<keyword evidence="7" id="KW-1185">Reference proteome</keyword>
<proteinExistence type="inferred from homology"/>
<dbReference type="InterPro" id="IPR013871">
    <property type="entry name" value="Cysteine_rich_secretory"/>
</dbReference>
<feature type="domain" description="ShKT" evidence="5">
    <location>
        <begin position="203"/>
        <end position="237"/>
    </location>
</feature>
<dbReference type="PRINTS" id="PR00837">
    <property type="entry name" value="V5TPXLIKE"/>
</dbReference>
<evidence type="ECO:0000256" key="1">
    <source>
        <dbReference type="ARBA" id="ARBA00009923"/>
    </source>
</evidence>
<dbReference type="PRINTS" id="PR00838">
    <property type="entry name" value="V5ALLERGEN"/>
</dbReference>
<dbReference type="PANTHER" id="PTHR10334">
    <property type="entry name" value="CYSTEINE-RICH SECRETORY PROTEIN-RELATED"/>
    <property type="match status" value="1"/>
</dbReference>
<dbReference type="FunFam" id="3.40.33.10:FF:000005">
    <property type="entry name" value="Cysteine-rich secretory protein 2"/>
    <property type="match status" value="1"/>
</dbReference>
<evidence type="ECO:0000313" key="6">
    <source>
        <dbReference type="EMBL" id="KAG8445813.1"/>
    </source>
</evidence>
<keyword evidence="2 3" id="KW-1015">Disulfide bond</keyword>
<dbReference type="SUPFAM" id="SSF57546">
    <property type="entry name" value="Crisp domain-like"/>
    <property type="match status" value="1"/>
</dbReference>
<evidence type="ECO:0000259" key="5">
    <source>
        <dbReference type="PROSITE" id="PS51670"/>
    </source>
</evidence>
<reference evidence="6" key="1">
    <citation type="thesis" date="2020" institute="ProQuest LLC" country="789 East Eisenhower Parkway, Ann Arbor, MI, USA">
        <title>Comparative Genomics and Chromosome Evolution.</title>
        <authorList>
            <person name="Mudd A.B."/>
        </authorList>
    </citation>
    <scope>NUCLEOTIDE SEQUENCE</scope>
    <source>
        <strain evidence="6">Female2</strain>
        <tissue evidence="6">Blood</tissue>
    </source>
</reference>
<feature type="signal peptide" evidence="4">
    <location>
        <begin position="1"/>
        <end position="18"/>
    </location>
</feature>
<comment type="similarity">
    <text evidence="1">Belongs to the CRISP family.</text>
</comment>
<feature type="chain" id="PRO_5035730254" description="ShKT domain-containing protein" evidence="4">
    <location>
        <begin position="19"/>
        <end position="243"/>
    </location>
</feature>
<feature type="disulfide bond" evidence="3">
    <location>
        <begin position="203"/>
        <end position="237"/>
    </location>
</feature>
<dbReference type="InterPro" id="IPR034117">
    <property type="entry name" value="SCP_CRISP"/>
</dbReference>
<sequence>MKFIAVFFFMVFLRLIAASENVPFTALSTGNVINRNIIVDIHNTLRRTASPTAGNMLKMRWNNDASKTAEIWAKTCNQAHSAVDSRVIPGFKCGENLFLSNFKASWDDVIKSFHSEYTDFEYGKGAKQSGTVIEHYTQVMWYSSFQVGCYVQECLQSEFRYYYVCHYCPWGNIKGKVGFPYKSGPACADCPESCDRGLCTNFCPYQDKYGNCDEFNKGDSCNTDQSLREDCPGTCLCRNNEIK</sequence>
<dbReference type="OrthoDB" id="737510at2759"/>
<dbReference type="SMART" id="SM00198">
    <property type="entry name" value="SCP"/>
    <property type="match status" value="1"/>
</dbReference>
<dbReference type="InterPro" id="IPR001283">
    <property type="entry name" value="CRISP-related"/>
</dbReference>